<proteinExistence type="predicted"/>
<name>A0AAV3XMI7_9CYAN</name>
<evidence type="ECO:0000313" key="2">
    <source>
        <dbReference type="Proteomes" id="UP001050975"/>
    </source>
</evidence>
<dbReference type="RefSeq" id="WP_226586858.1">
    <property type="nucleotide sequence ID" value="NZ_BLAY01000099.1"/>
</dbReference>
<protein>
    <submittedName>
        <fullName evidence="1">Uncharacterized protein</fullName>
    </submittedName>
</protein>
<dbReference type="EMBL" id="BLAY01000099">
    <property type="protein sequence ID" value="GET40752.1"/>
    <property type="molecule type" value="Genomic_DNA"/>
</dbReference>
<dbReference type="Proteomes" id="UP001050975">
    <property type="component" value="Unassembled WGS sequence"/>
</dbReference>
<evidence type="ECO:0000313" key="1">
    <source>
        <dbReference type="EMBL" id="GET40752.1"/>
    </source>
</evidence>
<reference evidence="1" key="1">
    <citation type="submission" date="2019-10" db="EMBL/GenBank/DDBJ databases">
        <title>Draft genome sequece of Microseira wollei NIES-4236.</title>
        <authorList>
            <person name="Yamaguchi H."/>
            <person name="Suzuki S."/>
            <person name="Kawachi M."/>
        </authorList>
    </citation>
    <scope>NUCLEOTIDE SEQUENCE</scope>
    <source>
        <strain evidence="1">NIES-4236</strain>
    </source>
</reference>
<keyword evidence="2" id="KW-1185">Reference proteome</keyword>
<accession>A0AAV3XMI7</accession>
<dbReference type="AlphaFoldDB" id="A0AAV3XMI7"/>
<comment type="caution">
    <text evidence="1">The sequence shown here is derived from an EMBL/GenBank/DDBJ whole genome shotgun (WGS) entry which is preliminary data.</text>
</comment>
<sequence>MNIAGGATLVGSNRNADWTITGSNSGSIGGYPNGFTFNNIENLRGGTLDDNFVFNDGANWQGTIDGNRGTDTLNYSNFTSNLTVDLAALGATGIETVIGTTNATSTLIGSNTNNTWNLTGTNSGTVNNTLSFRNFQNLVGGTLDDNFVFNDGVNWGGTIAGNTGTDTLDYSAFTTALTVDISALGATGIELVIGTTNATSTLIGGNTNNTWNLAITNGVTLNNTLNFIQFQNLIGKLLDDNFICRNPMNWSGLIDGNIGNDTLDYSAFTIPVTIDLSTLNAVIIETIVGTNNATITLIAPDFNNT</sequence>
<organism evidence="1 2">
    <name type="scientific">Microseira wollei NIES-4236</name>
    <dbReference type="NCBI Taxonomy" id="2530354"/>
    <lineage>
        <taxon>Bacteria</taxon>
        <taxon>Bacillati</taxon>
        <taxon>Cyanobacteriota</taxon>
        <taxon>Cyanophyceae</taxon>
        <taxon>Oscillatoriophycideae</taxon>
        <taxon>Aerosakkonematales</taxon>
        <taxon>Aerosakkonemataceae</taxon>
        <taxon>Microseira</taxon>
    </lineage>
</organism>
<gene>
    <name evidence="1" type="ORF">MiSe_55630</name>
</gene>